<dbReference type="AlphaFoldDB" id="A0A409XTR7"/>
<protein>
    <submittedName>
        <fullName evidence="1">Uncharacterized protein</fullName>
    </submittedName>
</protein>
<dbReference type="EMBL" id="NHYD01000427">
    <property type="protein sequence ID" value="PPQ94205.1"/>
    <property type="molecule type" value="Genomic_DNA"/>
</dbReference>
<proteinExistence type="predicted"/>
<evidence type="ECO:0000313" key="2">
    <source>
        <dbReference type="Proteomes" id="UP000283269"/>
    </source>
</evidence>
<dbReference type="Proteomes" id="UP000283269">
    <property type="component" value="Unassembled WGS sequence"/>
</dbReference>
<organism evidence="1 2">
    <name type="scientific">Psilocybe cyanescens</name>
    <dbReference type="NCBI Taxonomy" id="93625"/>
    <lineage>
        <taxon>Eukaryota</taxon>
        <taxon>Fungi</taxon>
        <taxon>Dikarya</taxon>
        <taxon>Basidiomycota</taxon>
        <taxon>Agaricomycotina</taxon>
        <taxon>Agaricomycetes</taxon>
        <taxon>Agaricomycetidae</taxon>
        <taxon>Agaricales</taxon>
        <taxon>Agaricineae</taxon>
        <taxon>Strophariaceae</taxon>
        <taxon>Psilocybe</taxon>
    </lineage>
</organism>
<evidence type="ECO:0000313" key="1">
    <source>
        <dbReference type="EMBL" id="PPQ94205.1"/>
    </source>
</evidence>
<name>A0A409XTR7_PSICY</name>
<keyword evidence="2" id="KW-1185">Reference proteome</keyword>
<dbReference type="InParanoid" id="A0A409XTR7"/>
<sequence>MGQVGLEHKGMWEVATDSPKAKGSSAVIWFLLNFVEEADFACPIELLPFSFGTEPMDVEDFFDVILLEVLRTCATIAVDNAELLEPRNESIFEVLVGRDKRVWKRLFSFDSRFTLRGFGRSFVVFPDVINVRQFGKFFPATNGFKDCHVLVVGVVAGTQSIKNLAEGLLAFEMFLVLSLE</sequence>
<accession>A0A409XTR7</accession>
<gene>
    <name evidence="1" type="ORF">CVT25_006859</name>
</gene>
<reference evidence="1 2" key="1">
    <citation type="journal article" date="2018" name="Evol. Lett.">
        <title>Horizontal gene cluster transfer increased hallucinogenic mushroom diversity.</title>
        <authorList>
            <person name="Reynolds H.T."/>
            <person name="Vijayakumar V."/>
            <person name="Gluck-Thaler E."/>
            <person name="Korotkin H.B."/>
            <person name="Matheny P.B."/>
            <person name="Slot J.C."/>
        </authorList>
    </citation>
    <scope>NUCLEOTIDE SEQUENCE [LARGE SCALE GENOMIC DNA]</scope>
    <source>
        <strain evidence="1 2">2631</strain>
    </source>
</reference>
<comment type="caution">
    <text evidence="1">The sequence shown here is derived from an EMBL/GenBank/DDBJ whole genome shotgun (WGS) entry which is preliminary data.</text>
</comment>